<dbReference type="Proteomes" id="UP001239909">
    <property type="component" value="Unassembled WGS sequence"/>
</dbReference>
<dbReference type="EMBL" id="BSYI01000002">
    <property type="protein sequence ID" value="GMG81061.1"/>
    <property type="molecule type" value="Genomic_DNA"/>
</dbReference>
<dbReference type="CDD" id="cd03443">
    <property type="entry name" value="PaaI_thioesterase"/>
    <property type="match status" value="1"/>
</dbReference>
<dbReference type="InterPro" id="IPR006683">
    <property type="entry name" value="Thioestr_dom"/>
</dbReference>
<protein>
    <submittedName>
        <fullName evidence="3">PaaI family thioesterase</fullName>
    </submittedName>
</protein>
<dbReference type="PANTHER" id="PTHR43240">
    <property type="entry name" value="1,4-DIHYDROXY-2-NAPHTHOYL-COA THIOESTERASE 1"/>
    <property type="match status" value="1"/>
</dbReference>
<sequence length="146" mass="15471">MEFDPALPWREIRGTGFNAHIGPVRFAEIAPTRFAAALELGEHHLNQGGVCHGGVLMTLADVAMGAGSFAAGGEHPCATIAFDAQFLAAAKQGTLLLAESRQLRRVRELSFMDCALWSGGRQVMQASGIWKYLASRAPGAATMSDG</sequence>
<dbReference type="Pfam" id="PF03061">
    <property type="entry name" value="4HBT"/>
    <property type="match status" value="1"/>
</dbReference>
<evidence type="ECO:0000259" key="2">
    <source>
        <dbReference type="Pfam" id="PF03061"/>
    </source>
</evidence>
<reference evidence="3 4" key="1">
    <citation type="submission" date="2023-04" db="EMBL/GenBank/DDBJ databases">
        <title>Marinoamorphus aggregata gen. nov., sp. Nov., isolate from tissue of brittle star Ophioplocus japonicus.</title>
        <authorList>
            <person name="Kawano K."/>
            <person name="Sawayama S."/>
            <person name="Nakagawa S."/>
        </authorList>
    </citation>
    <scope>NUCLEOTIDE SEQUENCE [LARGE SCALE GENOMIC DNA]</scope>
    <source>
        <strain evidence="3 4">NKW23</strain>
    </source>
</reference>
<name>A0ABQ6LCH6_9RHOB</name>
<dbReference type="RefSeq" id="WP_285669685.1">
    <property type="nucleotide sequence ID" value="NZ_BSYI01000002.1"/>
</dbReference>
<keyword evidence="1" id="KW-0378">Hydrolase</keyword>
<dbReference type="SUPFAM" id="SSF54637">
    <property type="entry name" value="Thioesterase/thiol ester dehydrase-isomerase"/>
    <property type="match status" value="1"/>
</dbReference>
<dbReference type="NCBIfam" id="TIGR00369">
    <property type="entry name" value="unchar_dom_1"/>
    <property type="match status" value="1"/>
</dbReference>
<organism evidence="3 4">
    <name type="scientific">Paralimibaculum aggregatum</name>
    <dbReference type="NCBI Taxonomy" id="3036245"/>
    <lineage>
        <taxon>Bacteria</taxon>
        <taxon>Pseudomonadati</taxon>
        <taxon>Pseudomonadota</taxon>
        <taxon>Alphaproteobacteria</taxon>
        <taxon>Rhodobacterales</taxon>
        <taxon>Paracoccaceae</taxon>
        <taxon>Paralimibaculum</taxon>
    </lineage>
</organism>
<proteinExistence type="predicted"/>
<evidence type="ECO:0000313" key="4">
    <source>
        <dbReference type="Proteomes" id="UP001239909"/>
    </source>
</evidence>
<accession>A0ABQ6LCH6</accession>
<dbReference type="InterPro" id="IPR003736">
    <property type="entry name" value="PAAI_dom"/>
</dbReference>
<evidence type="ECO:0000313" key="3">
    <source>
        <dbReference type="EMBL" id="GMG81061.1"/>
    </source>
</evidence>
<comment type="caution">
    <text evidence="3">The sequence shown here is derived from an EMBL/GenBank/DDBJ whole genome shotgun (WGS) entry which is preliminary data.</text>
</comment>
<evidence type="ECO:0000256" key="1">
    <source>
        <dbReference type="ARBA" id="ARBA00022801"/>
    </source>
</evidence>
<dbReference type="InterPro" id="IPR029069">
    <property type="entry name" value="HotDog_dom_sf"/>
</dbReference>
<feature type="domain" description="Thioesterase" evidence="2">
    <location>
        <begin position="48"/>
        <end position="123"/>
    </location>
</feature>
<gene>
    <name evidence="3" type="ORF">LNKW23_02730</name>
</gene>
<dbReference type="Gene3D" id="3.10.129.10">
    <property type="entry name" value="Hotdog Thioesterase"/>
    <property type="match status" value="1"/>
</dbReference>
<keyword evidence="4" id="KW-1185">Reference proteome</keyword>